<dbReference type="Proteomes" id="UP001142374">
    <property type="component" value="Unassembled WGS sequence"/>
</dbReference>
<sequence length="705" mass="73546">MLTTLMVTAGAAAAEDKHKKYNPAGIGDLLKTPRIGEGKGSTLYEQYGSVLYYRLDNELGWKDIGWSMLNGISDLFMGLTVFITQTAVVAVQWTLGFTDVKEIHDSITTAISKAGGTVSTTLLPSALAVGALVAWANHRKASGSSLSQLGWVAASGILAVSLVTTPGVWVDSLESVRKVGSTIAMEATSAGMTGKSQEPIAIGENPDLSQNDKDSEETKKSKLVRKSTDAIWRSYVVTPWCIAEFGNLTTCKEFGERVLQKTDQPTDDDDFDDAREQFLSETLSDEALGKPAMKWRQGKNAGRVTVALAAFVCATLFAVLAIILAFASLASLIGALMLLLAGVVFACLWVIPGRPRQWGLRWFDALLGFALQSFVSTMVLGVVLVLNTVSITFLGGSGGYFAASAVSITSAITAFKFRAVMESIVGVTGSLSPGGSAMGMAMGRGASRLAGRMVGKPAGWAGRQAARPVKWAGGKAKDAAVGGVKKTAGFAARSGFRAASAGAEQLGKAKERGLQAMASWASDAAAGAGAGRPGGAGGSRAAGSFNPQNERYLAERRRAGLDTPGGGKTIATLPERRTTAVGNIRARATARSGEGNAGRPNSARPNGARPQQGAAQAGSKGPLTQNGARLNAAKPDGKGQANPRFRPTRPHTPPPRQQRISEARRTANTASASGGAASRRSAPAQAKRSAAPAPTANRRRRRRDS</sequence>
<keyword evidence="2" id="KW-1133">Transmembrane helix</keyword>
<reference evidence="3" key="1">
    <citation type="submission" date="2022-06" db="EMBL/GenBank/DDBJ databases">
        <title>WGS of actinobacteria.</title>
        <authorList>
            <person name="Thawai C."/>
        </authorList>
    </citation>
    <scope>NUCLEOTIDE SEQUENCE</scope>
    <source>
        <strain evidence="3">AA8</strain>
    </source>
</reference>
<feature type="transmembrane region" description="Helical" evidence="2">
    <location>
        <begin position="332"/>
        <end position="351"/>
    </location>
</feature>
<dbReference type="GO" id="GO:0030255">
    <property type="term" value="P:protein secretion by the type IV secretion system"/>
    <property type="evidence" value="ECO:0007669"/>
    <property type="project" value="InterPro"/>
</dbReference>
<proteinExistence type="predicted"/>
<keyword evidence="2" id="KW-0472">Membrane</keyword>
<evidence type="ECO:0000313" key="3">
    <source>
        <dbReference type="EMBL" id="MCQ8773763.1"/>
    </source>
</evidence>
<feature type="transmembrane region" description="Helical" evidence="2">
    <location>
        <begin position="398"/>
        <end position="415"/>
    </location>
</feature>
<feature type="region of interest" description="Disordered" evidence="1">
    <location>
        <begin position="189"/>
        <end position="220"/>
    </location>
</feature>
<gene>
    <name evidence="3" type="ORF">NQU55_28980</name>
</gene>
<evidence type="ECO:0000256" key="2">
    <source>
        <dbReference type="SAM" id="Phobius"/>
    </source>
</evidence>
<feature type="compositionally biased region" description="Low complexity" evidence="1">
    <location>
        <begin position="666"/>
        <end position="696"/>
    </location>
</feature>
<dbReference type="AlphaFoldDB" id="A0A9X2LM93"/>
<evidence type="ECO:0000256" key="1">
    <source>
        <dbReference type="SAM" id="MobiDB-lite"/>
    </source>
</evidence>
<dbReference type="RefSeq" id="WP_168091922.1">
    <property type="nucleotide sequence ID" value="NZ_JAATER010000045.1"/>
</dbReference>
<feature type="compositionally biased region" description="Gly residues" evidence="1">
    <location>
        <begin position="528"/>
        <end position="540"/>
    </location>
</feature>
<protein>
    <submittedName>
        <fullName evidence="3">Uncharacterized protein</fullName>
    </submittedName>
</protein>
<keyword evidence="2" id="KW-0812">Transmembrane</keyword>
<feature type="compositionally biased region" description="Low complexity" evidence="1">
    <location>
        <begin position="607"/>
        <end position="618"/>
    </location>
</feature>
<name>A0A9X2LM93_9ACTN</name>
<feature type="region of interest" description="Disordered" evidence="1">
    <location>
        <begin position="525"/>
        <end position="705"/>
    </location>
</feature>
<accession>A0A9X2LM93</accession>
<feature type="compositionally biased region" description="Basic and acidic residues" evidence="1">
    <location>
        <begin position="210"/>
        <end position="220"/>
    </location>
</feature>
<comment type="caution">
    <text evidence="3">The sequence shown here is derived from an EMBL/GenBank/DDBJ whole genome shotgun (WGS) entry which is preliminary data.</text>
</comment>
<feature type="transmembrane region" description="Helical" evidence="2">
    <location>
        <begin position="116"/>
        <end position="136"/>
    </location>
</feature>
<dbReference type="EMBL" id="JANIID010000033">
    <property type="protein sequence ID" value="MCQ8773763.1"/>
    <property type="molecule type" value="Genomic_DNA"/>
</dbReference>
<feature type="transmembrane region" description="Helical" evidence="2">
    <location>
        <begin position="363"/>
        <end position="386"/>
    </location>
</feature>
<feature type="transmembrane region" description="Helical" evidence="2">
    <location>
        <begin position="148"/>
        <end position="170"/>
    </location>
</feature>
<organism evidence="3 4">
    <name type="scientific">Streptomyces telluris</name>
    <dbReference type="NCBI Taxonomy" id="2720021"/>
    <lineage>
        <taxon>Bacteria</taxon>
        <taxon>Bacillati</taxon>
        <taxon>Actinomycetota</taxon>
        <taxon>Actinomycetes</taxon>
        <taxon>Kitasatosporales</taxon>
        <taxon>Streptomycetaceae</taxon>
        <taxon>Streptomyces</taxon>
    </lineage>
</organism>
<keyword evidence="4" id="KW-1185">Reference proteome</keyword>
<evidence type="ECO:0000313" key="4">
    <source>
        <dbReference type="Proteomes" id="UP001142374"/>
    </source>
</evidence>
<feature type="transmembrane region" description="Helical" evidence="2">
    <location>
        <begin position="304"/>
        <end position="326"/>
    </location>
</feature>
<feature type="transmembrane region" description="Helical" evidence="2">
    <location>
        <begin position="75"/>
        <end position="95"/>
    </location>
</feature>